<feature type="region of interest" description="Disordered" evidence="2">
    <location>
        <begin position="139"/>
        <end position="167"/>
    </location>
</feature>
<name>A0A6A5QT25_AMPQU</name>
<evidence type="ECO:0000256" key="1">
    <source>
        <dbReference type="SAM" id="Coils"/>
    </source>
</evidence>
<dbReference type="SUPFAM" id="SSF90257">
    <property type="entry name" value="Myosin rod fragments"/>
    <property type="match status" value="1"/>
</dbReference>
<evidence type="ECO:0000313" key="4">
    <source>
        <dbReference type="Proteomes" id="UP000800096"/>
    </source>
</evidence>
<reference evidence="3" key="1">
    <citation type="journal article" date="2020" name="Stud. Mycol.">
        <title>101 Dothideomycetes genomes: a test case for predicting lifestyles and emergence of pathogens.</title>
        <authorList>
            <person name="Haridas S."/>
            <person name="Albert R."/>
            <person name="Binder M."/>
            <person name="Bloem J."/>
            <person name="Labutti K."/>
            <person name="Salamov A."/>
            <person name="Andreopoulos B."/>
            <person name="Baker S."/>
            <person name="Barry K."/>
            <person name="Bills G."/>
            <person name="Bluhm B."/>
            <person name="Cannon C."/>
            <person name="Castanera R."/>
            <person name="Culley D."/>
            <person name="Daum C."/>
            <person name="Ezra D."/>
            <person name="Gonzalez J."/>
            <person name="Henrissat B."/>
            <person name="Kuo A."/>
            <person name="Liang C."/>
            <person name="Lipzen A."/>
            <person name="Lutzoni F."/>
            <person name="Magnuson J."/>
            <person name="Mondo S."/>
            <person name="Nolan M."/>
            <person name="Ohm R."/>
            <person name="Pangilinan J."/>
            <person name="Park H.-J."/>
            <person name="Ramirez L."/>
            <person name="Alfaro M."/>
            <person name="Sun H."/>
            <person name="Tritt A."/>
            <person name="Yoshinaga Y."/>
            <person name="Zwiers L.-H."/>
            <person name="Turgeon B."/>
            <person name="Goodwin S."/>
            <person name="Spatafora J."/>
            <person name="Crous P."/>
            <person name="Grigoriev I."/>
        </authorList>
    </citation>
    <scope>NUCLEOTIDE SEQUENCE</scope>
    <source>
        <strain evidence="3">HMLAC05119</strain>
    </source>
</reference>
<keyword evidence="4" id="KW-1185">Reference proteome</keyword>
<sequence length="167" mass="19225">MTSQELADKVQDLTLQPSHVETELQRYKRKYTKLLSDYKQLKQNHEELEDEHGQMDDYNRELEAEVKNLELQNEGLQEEVDELRQAASNPVNDNMTTREVETANTSVMAMEGIETEQEEASKLCPFWQVGPCRLAGPGNWCKNGYHPPKERKPRNNKVDRSSFASAA</sequence>
<organism evidence="3 4">
    <name type="scientific">Ampelomyces quisqualis</name>
    <name type="common">Powdery mildew agent</name>
    <dbReference type="NCBI Taxonomy" id="50730"/>
    <lineage>
        <taxon>Eukaryota</taxon>
        <taxon>Fungi</taxon>
        <taxon>Dikarya</taxon>
        <taxon>Ascomycota</taxon>
        <taxon>Pezizomycotina</taxon>
        <taxon>Dothideomycetes</taxon>
        <taxon>Pleosporomycetidae</taxon>
        <taxon>Pleosporales</taxon>
        <taxon>Pleosporineae</taxon>
        <taxon>Phaeosphaeriaceae</taxon>
        <taxon>Ampelomyces</taxon>
    </lineage>
</organism>
<dbReference type="AlphaFoldDB" id="A0A6A5QT25"/>
<dbReference type="Proteomes" id="UP000800096">
    <property type="component" value="Unassembled WGS sequence"/>
</dbReference>
<proteinExistence type="predicted"/>
<evidence type="ECO:0000256" key="2">
    <source>
        <dbReference type="SAM" id="MobiDB-lite"/>
    </source>
</evidence>
<feature type="coiled-coil region" evidence="1">
    <location>
        <begin position="24"/>
        <end position="86"/>
    </location>
</feature>
<evidence type="ECO:0000313" key="3">
    <source>
        <dbReference type="EMBL" id="KAF1918559.1"/>
    </source>
</evidence>
<gene>
    <name evidence="3" type="ORF">BDU57DRAFT_203872</name>
</gene>
<keyword evidence="1" id="KW-0175">Coiled coil</keyword>
<protein>
    <submittedName>
        <fullName evidence="3">Uncharacterized protein</fullName>
    </submittedName>
</protein>
<dbReference type="EMBL" id="ML979134">
    <property type="protein sequence ID" value="KAF1918559.1"/>
    <property type="molecule type" value="Genomic_DNA"/>
</dbReference>
<accession>A0A6A5QT25</accession>